<evidence type="ECO:0000313" key="5">
    <source>
        <dbReference type="Proteomes" id="UP000680158"/>
    </source>
</evidence>
<feature type="signal peptide" evidence="2">
    <location>
        <begin position="1"/>
        <end position="24"/>
    </location>
</feature>
<accession>A0A941I457</accession>
<feature type="chain" id="PRO_5037901019" evidence="2">
    <location>
        <begin position="25"/>
        <end position="190"/>
    </location>
</feature>
<comment type="subcellular location">
    <subcellularLocation>
        <location evidence="1">Cell outer membrane</location>
    </subcellularLocation>
</comment>
<dbReference type="InterPro" id="IPR011250">
    <property type="entry name" value="OMP/PagP_B-barrel"/>
</dbReference>
<gene>
    <name evidence="4" type="ORF">KDM92_11155</name>
</gene>
<dbReference type="RefSeq" id="WP_212684451.1">
    <property type="nucleotide sequence ID" value="NZ_JAGSPM010000006.1"/>
</dbReference>
<evidence type="ECO:0000313" key="4">
    <source>
        <dbReference type="EMBL" id="MBR7747141.1"/>
    </source>
</evidence>
<evidence type="ECO:0000259" key="3">
    <source>
        <dbReference type="Pfam" id="PF01389"/>
    </source>
</evidence>
<name>A0A941I457_9BURK</name>
<evidence type="ECO:0000256" key="1">
    <source>
        <dbReference type="ARBA" id="ARBA00004442"/>
    </source>
</evidence>
<evidence type="ECO:0000256" key="2">
    <source>
        <dbReference type="SAM" id="SignalP"/>
    </source>
</evidence>
<sequence>MLKKNILAAAFVLGSALVSAHAAAQVSYFGGSVGRAKWNFDCAGSTSCHTAAASWKLYGGYEFSPNFGVEGSYIYLNEVGASDSALKATFNGRGADLAAIVKTTPMNNFVGFAKLGVAFMKGEIVASTRDFAASETHYSGQPLISLGALYYVDKKVAIRAEVDHRRVKVAGFTQTTSGVTNFSIGVQSEF</sequence>
<dbReference type="AlphaFoldDB" id="A0A941I457"/>
<dbReference type="Proteomes" id="UP000680158">
    <property type="component" value="Unassembled WGS sequence"/>
</dbReference>
<keyword evidence="5" id="KW-1185">Reference proteome</keyword>
<protein>
    <submittedName>
        <fullName evidence="4">Outer membrane beta-barrel protein</fullName>
    </submittedName>
</protein>
<dbReference type="InterPro" id="IPR000498">
    <property type="entry name" value="OmpA-like_TM_dom"/>
</dbReference>
<dbReference type="Gene3D" id="2.40.160.20">
    <property type="match status" value="1"/>
</dbReference>
<comment type="caution">
    <text evidence="4">The sequence shown here is derived from an EMBL/GenBank/DDBJ whole genome shotgun (WGS) entry which is preliminary data.</text>
</comment>
<proteinExistence type="predicted"/>
<keyword evidence="2" id="KW-0732">Signal</keyword>
<dbReference type="SUPFAM" id="SSF56925">
    <property type="entry name" value="OMPA-like"/>
    <property type="match status" value="1"/>
</dbReference>
<organism evidence="4 5">
    <name type="scientific">Undibacterium baiyunense</name>
    <dbReference type="NCBI Taxonomy" id="2828731"/>
    <lineage>
        <taxon>Bacteria</taxon>
        <taxon>Pseudomonadati</taxon>
        <taxon>Pseudomonadota</taxon>
        <taxon>Betaproteobacteria</taxon>
        <taxon>Burkholderiales</taxon>
        <taxon>Oxalobacteraceae</taxon>
        <taxon>Undibacterium</taxon>
    </lineage>
</organism>
<dbReference type="EMBL" id="JAGSPM010000006">
    <property type="protein sequence ID" value="MBR7747141.1"/>
    <property type="molecule type" value="Genomic_DNA"/>
</dbReference>
<dbReference type="Pfam" id="PF01389">
    <property type="entry name" value="OmpA_membrane"/>
    <property type="match status" value="1"/>
</dbReference>
<feature type="domain" description="Outer membrane protein OmpA-like transmembrane" evidence="3">
    <location>
        <begin position="25"/>
        <end position="161"/>
    </location>
</feature>
<reference evidence="4 5" key="1">
    <citation type="submission" date="2021-04" db="EMBL/GenBank/DDBJ databases">
        <title>novel species isolated from subtropical streams in China.</title>
        <authorList>
            <person name="Lu H."/>
        </authorList>
    </citation>
    <scope>NUCLEOTIDE SEQUENCE [LARGE SCALE GENOMIC DNA]</scope>
    <source>
        <strain evidence="4 5">BYS107W</strain>
    </source>
</reference>
<dbReference type="GO" id="GO:0009279">
    <property type="term" value="C:cell outer membrane"/>
    <property type="evidence" value="ECO:0007669"/>
    <property type="project" value="UniProtKB-SubCell"/>
</dbReference>